<gene>
    <name evidence="2" type="ORF">JOM49_005409</name>
</gene>
<comment type="caution">
    <text evidence="2">The sequence shown here is derived from an EMBL/GenBank/DDBJ whole genome shotgun (WGS) entry which is preliminary data.</text>
</comment>
<dbReference type="Proteomes" id="UP000741013">
    <property type="component" value="Unassembled WGS sequence"/>
</dbReference>
<protein>
    <recommendedName>
        <fullName evidence="4">Guanylate cyclase domain-containing protein</fullName>
    </recommendedName>
</protein>
<evidence type="ECO:0000313" key="3">
    <source>
        <dbReference type="Proteomes" id="UP000741013"/>
    </source>
</evidence>
<feature type="compositionally biased region" description="Pro residues" evidence="1">
    <location>
        <begin position="270"/>
        <end position="282"/>
    </location>
</feature>
<evidence type="ECO:0008006" key="4">
    <source>
        <dbReference type="Google" id="ProtNLM"/>
    </source>
</evidence>
<dbReference type="EMBL" id="JAGGMS010000001">
    <property type="protein sequence ID" value="MBP2183883.1"/>
    <property type="molecule type" value="Genomic_DNA"/>
</dbReference>
<reference evidence="2 3" key="1">
    <citation type="submission" date="2021-03" db="EMBL/GenBank/DDBJ databases">
        <title>Sequencing the genomes of 1000 actinobacteria strains.</title>
        <authorList>
            <person name="Klenk H.-P."/>
        </authorList>
    </citation>
    <scope>NUCLEOTIDE SEQUENCE [LARGE SCALE GENOMIC DNA]</scope>
    <source>
        <strain evidence="2 3">DSM 45510</strain>
    </source>
</reference>
<evidence type="ECO:0000313" key="2">
    <source>
        <dbReference type="EMBL" id="MBP2183883.1"/>
    </source>
</evidence>
<evidence type="ECO:0000256" key="1">
    <source>
        <dbReference type="SAM" id="MobiDB-lite"/>
    </source>
</evidence>
<sequence length="282" mass="29581">MAVSGRHAVHRTMVLVDVERFSAPGRTLHHQLDTRAGLYAVVAEAMAAAGVPWEDCHHEDRGDGLFLLIPPEFPKAPLVEVLPEALARAVRGHNGTSHDAARVRLRLAVHAGEVAFDQRGATSTALTDAFRLLDAAALKQALAGSPGVLAMIVSRLVFDDVVRHCATLDPATFRPVQAAAKEFRELAWIALPDHPYPADPTVLTPRSPDTPAPETASADHVATGPASGPEAHARYDGPGPRGVHIAGDVQGSGPGITIGAATGDHLTIGTPPPPAQPPHNPR</sequence>
<accession>A0ABS4PX47</accession>
<name>A0ABS4PX47_9PSEU</name>
<dbReference type="RefSeq" id="WP_245369491.1">
    <property type="nucleotide sequence ID" value="NZ_JAGGMS010000001.1"/>
</dbReference>
<feature type="region of interest" description="Disordered" evidence="1">
    <location>
        <begin position="199"/>
        <end position="282"/>
    </location>
</feature>
<keyword evidence="3" id="KW-1185">Reference proteome</keyword>
<organism evidence="2 3">
    <name type="scientific">Amycolatopsis magusensis</name>
    <dbReference type="NCBI Taxonomy" id="882444"/>
    <lineage>
        <taxon>Bacteria</taxon>
        <taxon>Bacillati</taxon>
        <taxon>Actinomycetota</taxon>
        <taxon>Actinomycetes</taxon>
        <taxon>Pseudonocardiales</taxon>
        <taxon>Pseudonocardiaceae</taxon>
        <taxon>Amycolatopsis</taxon>
    </lineage>
</organism>
<proteinExistence type="predicted"/>